<feature type="compositionally biased region" description="Polar residues" evidence="1">
    <location>
        <begin position="21"/>
        <end position="32"/>
    </location>
</feature>
<protein>
    <submittedName>
        <fullName evidence="2">Uncharacterized protein</fullName>
    </submittedName>
</protein>
<organism evidence="2 3">
    <name type="scientific">Ilex paraguariensis</name>
    <name type="common">yerba mate</name>
    <dbReference type="NCBI Taxonomy" id="185542"/>
    <lineage>
        <taxon>Eukaryota</taxon>
        <taxon>Viridiplantae</taxon>
        <taxon>Streptophyta</taxon>
        <taxon>Embryophyta</taxon>
        <taxon>Tracheophyta</taxon>
        <taxon>Spermatophyta</taxon>
        <taxon>Magnoliopsida</taxon>
        <taxon>eudicotyledons</taxon>
        <taxon>Gunneridae</taxon>
        <taxon>Pentapetalae</taxon>
        <taxon>asterids</taxon>
        <taxon>campanulids</taxon>
        <taxon>Aquifoliales</taxon>
        <taxon>Aquifoliaceae</taxon>
        <taxon>Ilex</taxon>
    </lineage>
</organism>
<proteinExistence type="predicted"/>
<feature type="region of interest" description="Disordered" evidence="1">
    <location>
        <begin position="1"/>
        <end position="37"/>
    </location>
</feature>
<evidence type="ECO:0000256" key="1">
    <source>
        <dbReference type="SAM" id="MobiDB-lite"/>
    </source>
</evidence>
<gene>
    <name evidence="2" type="ORF">ILEXP_LOCUS27554</name>
</gene>
<dbReference type="Proteomes" id="UP001642360">
    <property type="component" value="Unassembled WGS sequence"/>
</dbReference>
<dbReference type="EMBL" id="CAUOFW020003264">
    <property type="protein sequence ID" value="CAK9158890.1"/>
    <property type="molecule type" value="Genomic_DNA"/>
</dbReference>
<sequence length="99" mass="10448">TIGDDQDKEALLPLSVRPRNENPSTLVSTSDDPSSEGIFDGLVAQGPTNDPIPMAQIMVVAPLASFTIPNEMEIEPPSTEVVVDAIEVQPMLPIVLAGP</sequence>
<reference evidence="2 3" key="1">
    <citation type="submission" date="2024-02" db="EMBL/GenBank/DDBJ databases">
        <authorList>
            <person name="Vignale AGUSTIN F."/>
            <person name="Sosa J E."/>
            <person name="Modenutti C."/>
        </authorList>
    </citation>
    <scope>NUCLEOTIDE SEQUENCE [LARGE SCALE GENOMIC DNA]</scope>
</reference>
<evidence type="ECO:0000313" key="2">
    <source>
        <dbReference type="EMBL" id="CAK9158890.1"/>
    </source>
</evidence>
<name>A0ABC8SPS3_9AQUA</name>
<comment type="caution">
    <text evidence="2">The sequence shown here is derived from an EMBL/GenBank/DDBJ whole genome shotgun (WGS) entry which is preliminary data.</text>
</comment>
<keyword evidence="3" id="KW-1185">Reference proteome</keyword>
<feature type="non-terminal residue" evidence="2">
    <location>
        <position position="1"/>
    </location>
</feature>
<evidence type="ECO:0000313" key="3">
    <source>
        <dbReference type="Proteomes" id="UP001642360"/>
    </source>
</evidence>
<accession>A0ABC8SPS3</accession>
<dbReference type="AlphaFoldDB" id="A0ABC8SPS3"/>